<proteinExistence type="predicted"/>
<comment type="caution">
    <text evidence="1">The sequence shown here is derived from an EMBL/GenBank/DDBJ whole genome shotgun (WGS) entry which is preliminary data.</text>
</comment>
<dbReference type="AlphaFoldDB" id="A0A4Y4C8V6"/>
<dbReference type="Proteomes" id="UP000319986">
    <property type="component" value="Unassembled WGS sequence"/>
</dbReference>
<name>A0A4Y4C8V6_9CORY</name>
<organism evidence="1 2">
    <name type="scientific">Corynebacterium variabile</name>
    <dbReference type="NCBI Taxonomy" id="1727"/>
    <lineage>
        <taxon>Bacteria</taxon>
        <taxon>Bacillati</taxon>
        <taxon>Actinomycetota</taxon>
        <taxon>Actinomycetes</taxon>
        <taxon>Mycobacteriales</taxon>
        <taxon>Corynebacteriaceae</taxon>
        <taxon>Corynebacterium</taxon>
    </lineage>
</organism>
<dbReference type="RefSeq" id="WP_141331710.1">
    <property type="nucleotide sequence ID" value="NZ_BJNT01000030.1"/>
</dbReference>
<accession>A0A4Y4C8V6</accession>
<evidence type="ECO:0000313" key="1">
    <source>
        <dbReference type="EMBL" id="GEC87583.1"/>
    </source>
</evidence>
<reference evidence="1 2" key="1">
    <citation type="submission" date="2019-06" db="EMBL/GenBank/DDBJ databases">
        <title>Whole genome shotgun sequence of Corynebacterium variabile NBRC 15286.</title>
        <authorList>
            <person name="Hosoyama A."/>
            <person name="Uohara A."/>
            <person name="Ohji S."/>
            <person name="Ichikawa N."/>
        </authorList>
    </citation>
    <scope>NUCLEOTIDE SEQUENCE [LARGE SCALE GENOMIC DNA]</scope>
    <source>
        <strain evidence="1 2">NBRC 15286</strain>
    </source>
</reference>
<evidence type="ECO:0000313" key="2">
    <source>
        <dbReference type="Proteomes" id="UP000319986"/>
    </source>
</evidence>
<sequence length="121" mass="13331">MVERHALADPRQCPDCHGPWKWGTIFTHDPACTIGNTDDGTRYNDMQRMDQDGVDYYTRVIRPHELRLCAAVGIPAGINWTVTVHRHGLPTTGHGAHPSGLPVGGGWVRAYNPPNGTRPIV</sequence>
<dbReference type="EMBL" id="BJNT01000030">
    <property type="protein sequence ID" value="GEC87583.1"/>
    <property type="molecule type" value="Genomic_DNA"/>
</dbReference>
<protein>
    <submittedName>
        <fullName evidence="1">Uncharacterized protein</fullName>
    </submittedName>
</protein>
<dbReference type="GeneID" id="82888966"/>
<gene>
    <name evidence="1" type="ORF">CVA01_28970</name>
</gene>